<feature type="chain" id="PRO_5017037406" description="Peptidase A1 domain-containing protein" evidence="2">
    <location>
        <begin position="19"/>
        <end position="583"/>
    </location>
</feature>
<feature type="compositionally biased region" description="Polar residues" evidence="1">
    <location>
        <begin position="316"/>
        <end position="329"/>
    </location>
</feature>
<keyword evidence="4" id="KW-1185">Reference proteome</keyword>
<evidence type="ECO:0000313" key="3">
    <source>
        <dbReference type="EMBL" id="SZX63931.1"/>
    </source>
</evidence>
<keyword evidence="2" id="KW-0732">Signal</keyword>
<dbReference type="AlphaFoldDB" id="A0A383VFH1"/>
<evidence type="ECO:0000256" key="1">
    <source>
        <dbReference type="SAM" id="MobiDB-lite"/>
    </source>
</evidence>
<name>A0A383VFH1_TETOB</name>
<reference evidence="3 4" key="1">
    <citation type="submission" date="2016-10" db="EMBL/GenBank/DDBJ databases">
        <authorList>
            <person name="Cai Z."/>
        </authorList>
    </citation>
    <scope>NUCLEOTIDE SEQUENCE [LARGE SCALE GENOMIC DNA]</scope>
</reference>
<evidence type="ECO:0008006" key="5">
    <source>
        <dbReference type="Google" id="ProtNLM"/>
    </source>
</evidence>
<evidence type="ECO:0000256" key="2">
    <source>
        <dbReference type="SAM" id="SignalP"/>
    </source>
</evidence>
<protein>
    <recommendedName>
        <fullName evidence="5">Peptidase A1 domain-containing protein</fullName>
    </recommendedName>
</protein>
<dbReference type="STRING" id="3088.A0A383VFH1"/>
<organism evidence="3 4">
    <name type="scientific">Tetradesmus obliquus</name>
    <name type="common">Green alga</name>
    <name type="synonym">Acutodesmus obliquus</name>
    <dbReference type="NCBI Taxonomy" id="3088"/>
    <lineage>
        <taxon>Eukaryota</taxon>
        <taxon>Viridiplantae</taxon>
        <taxon>Chlorophyta</taxon>
        <taxon>core chlorophytes</taxon>
        <taxon>Chlorophyceae</taxon>
        <taxon>CS clade</taxon>
        <taxon>Sphaeropleales</taxon>
        <taxon>Scenedesmaceae</taxon>
        <taxon>Tetradesmus</taxon>
    </lineage>
</organism>
<feature type="region of interest" description="Disordered" evidence="1">
    <location>
        <begin position="298"/>
        <end position="379"/>
    </location>
</feature>
<feature type="region of interest" description="Disordered" evidence="1">
    <location>
        <begin position="26"/>
        <end position="52"/>
    </location>
</feature>
<evidence type="ECO:0000313" key="4">
    <source>
        <dbReference type="Proteomes" id="UP000256970"/>
    </source>
</evidence>
<gene>
    <name evidence="3" type="ORF">BQ4739_LOCUS4470</name>
</gene>
<accession>A0A383VFH1</accession>
<feature type="compositionally biased region" description="Gly residues" evidence="1">
    <location>
        <begin position="360"/>
        <end position="376"/>
    </location>
</feature>
<proteinExistence type="predicted"/>
<sequence length="583" mass="58952">MQQLLVLTLVFASGSVLTGGSRVVDIDRHGPGSAQPDRSSRSSGSSISRLGPTIRDTTHKIKLHGRTPAATTTAAAAAGAAAAAAKPSAAAAAASLHVSTGRSLKQIDPYGYTYYDPYVAGVTPGFVNLDLNRETGLHLGVGDAVIDVSADKNYVGFGLGQALGFGKAKDRGWNLQLGGGNVLDVSLTRDAGLGLWALDGLLNVNIGPDNKDNSRAGVAAMSTPGDPAPAPEVTSVVVDESSIRSAAMDAAGQPPTQVFVDATATESYPTYGTGSAEAYPTYGTGSAEAYPTYGTGGPAGYTSTVEQNPPLDPYPTYTTGGAAQTTEQNPPYPTYGSGSMPVQDDASISVTEDYPTYTTGGAGGGSSDSGGSGSGSAGAEQALPAYDFLQNLEYDDTATYQTQKGPNQSPSYVVPRPAEDQVWSTASQYSDTARMAAHLRAPGAAAAAPVAVAAPVATAANPVIITVTPVAPTGVQRPMPQQSVVAAMRPSVVQPRQLPGVQPLAPMVGVGQTAVAPGAAAAAVAPAAGAAAAAAAPRRACEGGEQVWVAGNKYKCRYKRAQQLAPVQVAAGLNTYANGVRAR</sequence>
<feature type="signal peptide" evidence="2">
    <location>
        <begin position="1"/>
        <end position="18"/>
    </location>
</feature>
<dbReference type="EMBL" id="FNXT01000356">
    <property type="protein sequence ID" value="SZX63931.1"/>
    <property type="molecule type" value="Genomic_DNA"/>
</dbReference>
<dbReference type="Proteomes" id="UP000256970">
    <property type="component" value="Unassembled WGS sequence"/>
</dbReference>